<accession>A0ABW6Y4M2</accession>
<evidence type="ECO:0000259" key="2">
    <source>
        <dbReference type="Pfam" id="PF01243"/>
    </source>
</evidence>
<gene>
    <name evidence="3" type="ORF">ACF05T_01215</name>
</gene>
<evidence type="ECO:0000256" key="1">
    <source>
        <dbReference type="ARBA" id="ARBA00023002"/>
    </source>
</evidence>
<keyword evidence="4" id="KW-1185">Reference proteome</keyword>
<dbReference type="PANTHER" id="PTHR35176:SF6">
    <property type="entry name" value="HEME OXYGENASE HI_0854-RELATED"/>
    <property type="match status" value="1"/>
</dbReference>
<organism evidence="3 4">
    <name type="scientific">Streptomyces lateritius</name>
    <dbReference type="NCBI Taxonomy" id="67313"/>
    <lineage>
        <taxon>Bacteria</taxon>
        <taxon>Bacillati</taxon>
        <taxon>Actinomycetota</taxon>
        <taxon>Actinomycetes</taxon>
        <taxon>Kitasatosporales</taxon>
        <taxon>Streptomycetaceae</taxon>
        <taxon>Streptomyces</taxon>
    </lineage>
</organism>
<evidence type="ECO:0000313" key="4">
    <source>
        <dbReference type="Proteomes" id="UP001603013"/>
    </source>
</evidence>
<proteinExistence type="predicted"/>
<dbReference type="InterPro" id="IPR011576">
    <property type="entry name" value="Pyridox_Oxase_N"/>
</dbReference>
<dbReference type="InterPro" id="IPR052019">
    <property type="entry name" value="F420H2_bilvrd_red/Heme_oxyg"/>
</dbReference>
<comment type="caution">
    <text evidence="3">The sequence shown here is derived from an EMBL/GenBank/DDBJ whole genome shotgun (WGS) entry which is preliminary data.</text>
</comment>
<keyword evidence="1" id="KW-0560">Oxidoreductase</keyword>
<feature type="domain" description="Pyridoxamine 5'-phosphate oxidase N-terminal" evidence="2">
    <location>
        <begin position="32"/>
        <end position="132"/>
    </location>
</feature>
<dbReference type="Gene3D" id="2.30.110.10">
    <property type="entry name" value="Electron Transport, Fmn-binding Protein, Chain A"/>
    <property type="match status" value="1"/>
</dbReference>
<dbReference type="InterPro" id="IPR012349">
    <property type="entry name" value="Split_barrel_FMN-bd"/>
</dbReference>
<reference evidence="3 4" key="1">
    <citation type="submission" date="2024-10" db="EMBL/GenBank/DDBJ databases">
        <title>The Natural Products Discovery Center: Release of the First 8490 Sequenced Strains for Exploring Actinobacteria Biosynthetic Diversity.</title>
        <authorList>
            <person name="Kalkreuter E."/>
            <person name="Kautsar S.A."/>
            <person name="Yang D."/>
            <person name="Bader C.D."/>
            <person name="Teijaro C.N."/>
            <person name="Fluegel L."/>
            <person name="Davis C.M."/>
            <person name="Simpson J.R."/>
            <person name="Lauterbach L."/>
            <person name="Steele A.D."/>
            <person name="Gui C."/>
            <person name="Meng S."/>
            <person name="Li G."/>
            <person name="Viehrig K."/>
            <person name="Ye F."/>
            <person name="Su P."/>
            <person name="Kiefer A.F."/>
            <person name="Nichols A."/>
            <person name="Cepeda A.J."/>
            <person name="Yan W."/>
            <person name="Fan B."/>
            <person name="Jiang Y."/>
            <person name="Adhikari A."/>
            <person name="Zheng C.-J."/>
            <person name="Schuster L."/>
            <person name="Cowan T.M."/>
            <person name="Smanski M.J."/>
            <person name="Chevrette M.G."/>
            <person name="De Carvalho L.P.S."/>
            <person name="Shen B."/>
        </authorList>
    </citation>
    <scope>NUCLEOTIDE SEQUENCE [LARGE SCALE GENOMIC DNA]</scope>
    <source>
        <strain evidence="3 4">NPDC015755</strain>
    </source>
</reference>
<name>A0ABW6Y4M2_9ACTN</name>
<dbReference type="PANTHER" id="PTHR35176">
    <property type="entry name" value="HEME OXYGENASE HI_0854-RELATED"/>
    <property type="match status" value="1"/>
</dbReference>
<dbReference type="Proteomes" id="UP001603013">
    <property type="component" value="Unassembled WGS sequence"/>
</dbReference>
<dbReference type="RefSeq" id="WP_391932559.1">
    <property type="nucleotide sequence ID" value="NZ_JBIBSM010000001.1"/>
</dbReference>
<protein>
    <submittedName>
        <fullName evidence="3">Pyridoxamine 5'-phosphate oxidase family protein</fullName>
    </submittedName>
</protein>
<dbReference type="EMBL" id="JBIBSM010000001">
    <property type="protein sequence ID" value="MFF8274725.1"/>
    <property type="molecule type" value="Genomic_DNA"/>
</dbReference>
<dbReference type="Pfam" id="PF01243">
    <property type="entry name" value="PNPOx_N"/>
    <property type="match status" value="1"/>
</dbReference>
<evidence type="ECO:0000313" key="3">
    <source>
        <dbReference type="EMBL" id="MFF8274725.1"/>
    </source>
</evidence>
<sequence>MGNAGTTWSTFAAAEPELAATVRERFGRYTHHVLATVRNDGSPRLTGLEVSFRFDELWLAMMPNSRKALDLRRDPRFSLLANPGGGTDMGGGDVRVSGRATEATDPETVERFAKEVGAPLPFHLFLVEVTEVVRTAVEDDELVVRTWTPGRPVRTIRRGTDDSAPREDS</sequence>
<dbReference type="SUPFAM" id="SSF50475">
    <property type="entry name" value="FMN-binding split barrel"/>
    <property type="match status" value="1"/>
</dbReference>